<dbReference type="GO" id="GO:0005886">
    <property type="term" value="C:plasma membrane"/>
    <property type="evidence" value="ECO:0007669"/>
    <property type="project" value="TreeGrafter"/>
</dbReference>
<dbReference type="Pfam" id="PF02754">
    <property type="entry name" value="CCG"/>
    <property type="match status" value="2"/>
</dbReference>
<evidence type="ECO:0000256" key="2">
    <source>
        <dbReference type="ARBA" id="ARBA00022723"/>
    </source>
</evidence>
<sequence length="412" mass="45821">MTKKEAPFDRGNLMKMRDMVYACTRCGYCREKYSSDMTKTPAFRVCPVREHSGGFEHHCARGKLLIAQGLLEGRVGYSQELVELFYSEPDCRLCTWVCNTMPLIDPPQVWRAIRQDLVEAGLGPPEPIRKIDDRVRKSHNTFGAKTSRSKWAEGLDLPLRSELLYFAGCYSSYSQTETARATIAVLRHAGENPAFLGDSEWCCGVSQFHDGSILLAKQMAEHNIEMIISSGAKTVVTGCAECYKSLKLEYPALVGHLPFEVLHTSEIFAGMLAEERICFDVEPTEKKLTYHDPCSLGRYLNVFEPPRSIISSIPGVELLEMQRHHDYAWCCGYGADMVNSVQPEVASDIAAGRMAEAKEAGAEAVVTACPRCVRALSKAGRGMKVYDLTVLVAMSMGLLGMKNRGNSNDVWF</sequence>
<evidence type="ECO:0000259" key="6">
    <source>
        <dbReference type="Pfam" id="PF02754"/>
    </source>
</evidence>
<proteinExistence type="predicted"/>
<dbReference type="EC" id="1.8.98.1" evidence="7"/>
<evidence type="ECO:0000256" key="1">
    <source>
        <dbReference type="ARBA" id="ARBA00022485"/>
    </source>
</evidence>
<evidence type="ECO:0000256" key="4">
    <source>
        <dbReference type="ARBA" id="ARBA00023004"/>
    </source>
</evidence>
<dbReference type="InterPro" id="IPR004017">
    <property type="entry name" value="Cys_rich_dom"/>
</dbReference>
<protein>
    <submittedName>
        <fullName evidence="7">Putative CoB--CoM heterodisulfide reductase iron-sulfur subunit D</fullName>
        <ecNumber evidence="7">1.8.98.1</ecNumber>
    </submittedName>
</protein>
<reference evidence="7" key="1">
    <citation type="submission" date="2018-01" db="EMBL/GenBank/DDBJ databases">
        <authorList>
            <person name="Regsiter A."/>
            <person name="William W."/>
        </authorList>
    </citation>
    <scope>NUCLEOTIDE SEQUENCE</scope>
    <source>
        <strain evidence="7">TRIP AH-1</strain>
    </source>
</reference>
<keyword evidence="2" id="KW-0479">Metal-binding</keyword>
<dbReference type="InterPro" id="IPR051460">
    <property type="entry name" value="HdrC_iron-sulfur_subunit"/>
</dbReference>
<name>A0A445MY84_9BACT</name>
<accession>A0A445MY84</accession>
<dbReference type="GO" id="GO:0051539">
    <property type="term" value="F:4 iron, 4 sulfur cluster binding"/>
    <property type="evidence" value="ECO:0007669"/>
    <property type="project" value="UniProtKB-KW"/>
</dbReference>
<keyword evidence="3 7" id="KW-0560">Oxidoreductase</keyword>
<dbReference type="PANTHER" id="PTHR43255">
    <property type="entry name" value="IRON-SULFUR-BINDING OXIDOREDUCTASE FADF-RELATED-RELATED"/>
    <property type="match status" value="1"/>
</dbReference>
<gene>
    <name evidence="7" type="ORF">PITCH_A230170</name>
</gene>
<dbReference type="GO" id="GO:0051912">
    <property type="term" value="F:CoB--CoM heterodisulfide reductase activity"/>
    <property type="evidence" value="ECO:0007669"/>
    <property type="project" value="UniProtKB-EC"/>
</dbReference>
<evidence type="ECO:0000313" key="7">
    <source>
        <dbReference type="EMBL" id="SPD74484.1"/>
    </source>
</evidence>
<organism evidence="7">
    <name type="scientific">uncultured Desulfobacterium sp</name>
    <dbReference type="NCBI Taxonomy" id="201089"/>
    <lineage>
        <taxon>Bacteria</taxon>
        <taxon>Pseudomonadati</taxon>
        <taxon>Thermodesulfobacteriota</taxon>
        <taxon>Desulfobacteria</taxon>
        <taxon>Desulfobacterales</taxon>
        <taxon>Desulfobacteriaceae</taxon>
        <taxon>Desulfobacterium</taxon>
        <taxon>environmental samples</taxon>
    </lineage>
</organism>
<dbReference type="EMBL" id="OJIN01000146">
    <property type="protein sequence ID" value="SPD74484.1"/>
    <property type="molecule type" value="Genomic_DNA"/>
</dbReference>
<evidence type="ECO:0000256" key="3">
    <source>
        <dbReference type="ARBA" id="ARBA00023002"/>
    </source>
</evidence>
<dbReference type="GO" id="GO:0046872">
    <property type="term" value="F:metal ion binding"/>
    <property type="evidence" value="ECO:0007669"/>
    <property type="project" value="UniProtKB-KW"/>
</dbReference>
<keyword evidence="4" id="KW-0408">Iron</keyword>
<evidence type="ECO:0000256" key="5">
    <source>
        <dbReference type="ARBA" id="ARBA00023014"/>
    </source>
</evidence>
<dbReference type="AlphaFoldDB" id="A0A445MY84"/>
<keyword evidence="1" id="KW-0004">4Fe-4S</keyword>
<feature type="domain" description="Cysteine-rich" evidence="6">
    <location>
        <begin position="164"/>
        <end position="246"/>
    </location>
</feature>
<dbReference type="PANTHER" id="PTHR43255:SF1">
    <property type="entry name" value="IRON-SULFUR-BINDING OXIDOREDUCTASE FADF-RELATED"/>
    <property type="match status" value="1"/>
</dbReference>
<feature type="domain" description="Cysteine-rich" evidence="6">
    <location>
        <begin position="289"/>
        <end position="376"/>
    </location>
</feature>
<keyword evidence="5" id="KW-0411">Iron-sulfur</keyword>